<evidence type="ECO:0000313" key="7">
    <source>
        <dbReference type="EMBL" id="KAK2187245.1"/>
    </source>
</evidence>
<comment type="subcellular location">
    <subcellularLocation>
        <location evidence="1">Membrane</location>
        <topology evidence="1">Multi-pass membrane protein</topology>
    </subcellularLocation>
</comment>
<feature type="transmembrane region" description="Helical" evidence="6">
    <location>
        <begin position="244"/>
        <end position="275"/>
    </location>
</feature>
<comment type="caution">
    <text evidence="7">The sequence shown here is derived from an EMBL/GenBank/DDBJ whole genome shotgun (WGS) entry which is preliminary data.</text>
</comment>
<feature type="transmembrane region" description="Helical" evidence="6">
    <location>
        <begin position="86"/>
        <end position="107"/>
    </location>
</feature>
<dbReference type="GO" id="GO:0016236">
    <property type="term" value="P:macroautophagy"/>
    <property type="evidence" value="ECO:0007669"/>
    <property type="project" value="TreeGrafter"/>
</dbReference>
<dbReference type="Proteomes" id="UP001209878">
    <property type="component" value="Unassembled WGS sequence"/>
</dbReference>
<name>A0AAD9P3G3_RIDPI</name>
<evidence type="ECO:0008006" key="9">
    <source>
        <dbReference type="Google" id="ProtNLM"/>
    </source>
</evidence>
<feature type="transmembrane region" description="Helical" evidence="6">
    <location>
        <begin position="198"/>
        <end position="223"/>
    </location>
</feature>
<dbReference type="Pfam" id="PF07264">
    <property type="entry name" value="EI24"/>
    <property type="match status" value="1"/>
</dbReference>
<keyword evidence="4 6" id="KW-1133">Transmembrane helix</keyword>
<keyword evidence="5 6" id="KW-0472">Membrane</keyword>
<sequence>MSTTAKLMLLLVARGVRDSFMGILKLHRLDEDVHDESTSSSSRKDEPLSALARRRSEHLKHTERKHDSSEPRVLQRMLLCCAWNGGLFLLSILVFNGLIIPGLQFFIHLIFGGSSTHNIVWSWVGPMLSWTFSALWVLPLFLLSKLVNSLWFQDIADAAYRRTRGRPQMLPTFGKIIADIIFSLLLQGLFLIQGTLAVFLPITVIGQLISLLHMCLLYSLYAFEYKWFSMGWEVHKRLSYVESNWPYFVGFGLPLAVFTSISSSAVINGCVFSMVFPLLIISGNEAEPIDETFNYPLRLFTPVVIISNAIFQHSVKRTNVHQVAHPSQSASATHRQVRLQER</sequence>
<dbReference type="GO" id="GO:0005783">
    <property type="term" value="C:endoplasmic reticulum"/>
    <property type="evidence" value="ECO:0007669"/>
    <property type="project" value="TreeGrafter"/>
</dbReference>
<keyword evidence="8" id="KW-1185">Reference proteome</keyword>
<dbReference type="GO" id="GO:0016020">
    <property type="term" value="C:membrane"/>
    <property type="evidence" value="ECO:0007669"/>
    <property type="project" value="UniProtKB-SubCell"/>
</dbReference>
<evidence type="ECO:0000256" key="2">
    <source>
        <dbReference type="ARBA" id="ARBA00010970"/>
    </source>
</evidence>
<dbReference type="PANTHER" id="PTHR21389">
    <property type="entry name" value="P53 INDUCED PROTEIN"/>
    <property type="match status" value="1"/>
</dbReference>
<evidence type="ECO:0000256" key="3">
    <source>
        <dbReference type="ARBA" id="ARBA00022692"/>
    </source>
</evidence>
<evidence type="ECO:0000256" key="1">
    <source>
        <dbReference type="ARBA" id="ARBA00004141"/>
    </source>
</evidence>
<dbReference type="InterPro" id="IPR059112">
    <property type="entry name" value="CysZ/EI24"/>
</dbReference>
<dbReference type="AlphaFoldDB" id="A0AAD9P3G3"/>
<evidence type="ECO:0000256" key="4">
    <source>
        <dbReference type="ARBA" id="ARBA00022989"/>
    </source>
</evidence>
<evidence type="ECO:0000256" key="6">
    <source>
        <dbReference type="SAM" id="Phobius"/>
    </source>
</evidence>
<gene>
    <name evidence="7" type="ORF">NP493_172g03080</name>
</gene>
<evidence type="ECO:0000313" key="8">
    <source>
        <dbReference type="Proteomes" id="UP001209878"/>
    </source>
</evidence>
<reference evidence="7" key="1">
    <citation type="journal article" date="2023" name="Mol. Biol. Evol.">
        <title>Third-Generation Sequencing Reveals the Adaptive Role of the Epigenome in Three Deep-Sea Polychaetes.</title>
        <authorList>
            <person name="Perez M."/>
            <person name="Aroh O."/>
            <person name="Sun Y."/>
            <person name="Lan Y."/>
            <person name="Juniper S.K."/>
            <person name="Young C.R."/>
            <person name="Angers B."/>
            <person name="Qian P.Y."/>
        </authorList>
    </citation>
    <scope>NUCLEOTIDE SEQUENCE</scope>
    <source>
        <strain evidence="7">R07B-5</strain>
    </source>
</reference>
<comment type="similarity">
    <text evidence="2">Belongs to the EI24 family.</text>
</comment>
<proteinExistence type="inferred from homology"/>
<dbReference type="PANTHER" id="PTHR21389:SF0">
    <property type="entry name" value="ETOPOSIDE-INDUCED PROTEIN 2.4 HOMOLOG"/>
    <property type="match status" value="1"/>
</dbReference>
<organism evidence="7 8">
    <name type="scientific">Ridgeia piscesae</name>
    <name type="common">Tubeworm</name>
    <dbReference type="NCBI Taxonomy" id="27915"/>
    <lineage>
        <taxon>Eukaryota</taxon>
        <taxon>Metazoa</taxon>
        <taxon>Spiralia</taxon>
        <taxon>Lophotrochozoa</taxon>
        <taxon>Annelida</taxon>
        <taxon>Polychaeta</taxon>
        <taxon>Sedentaria</taxon>
        <taxon>Canalipalpata</taxon>
        <taxon>Sabellida</taxon>
        <taxon>Siboglinidae</taxon>
        <taxon>Ridgeia</taxon>
    </lineage>
</organism>
<feature type="transmembrane region" description="Helical" evidence="6">
    <location>
        <begin position="173"/>
        <end position="192"/>
    </location>
</feature>
<accession>A0AAD9P3G3</accession>
<keyword evidence="3 6" id="KW-0812">Transmembrane</keyword>
<protein>
    <recommendedName>
        <fullName evidence="9">Etoposide-induced protein 2.4</fullName>
    </recommendedName>
</protein>
<evidence type="ECO:0000256" key="5">
    <source>
        <dbReference type="ARBA" id="ARBA00023136"/>
    </source>
</evidence>
<feature type="transmembrane region" description="Helical" evidence="6">
    <location>
        <begin position="127"/>
        <end position="152"/>
    </location>
</feature>
<dbReference type="EMBL" id="JAODUO010000173">
    <property type="protein sequence ID" value="KAK2187245.1"/>
    <property type="molecule type" value="Genomic_DNA"/>
</dbReference>